<dbReference type="OrthoDB" id="3269067at2759"/>
<dbReference type="AlphaFoldDB" id="A0A9P5Z9L8"/>
<proteinExistence type="predicted"/>
<feature type="region of interest" description="Disordered" evidence="2">
    <location>
        <begin position="290"/>
        <end position="424"/>
    </location>
</feature>
<evidence type="ECO:0000256" key="2">
    <source>
        <dbReference type="SAM" id="MobiDB-lite"/>
    </source>
</evidence>
<keyword evidence="1" id="KW-0175">Coiled coil</keyword>
<keyword evidence="4" id="KW-1185">Reference proteome</keyword>
<sequence length="424" mass="47452">MASANPSAMLAESLSEFSKSAYKAFTEIEIQARQEVARAMNETREARLERDKALKDLHNSHLDLHSWKQELASSKAALAQAEQTISHQTDTLAAQAETIAQLRRELTQWKDQSRNWQEHFLRVEQERCAQASRIDELIVEKLQHARQMMNTNALFTPKGSNYPHSIDSAPSSTTTKRPSVPSPTQPPGYRTANASTSEEFEPPQATSNTRTPKHPPKGPPKSRNRDAPPAEDVGQELTSSGGKRRKIAPVVEIVHTPKNDALPPLPYPSRPPTVIRRVHAVINVKCEESEDEVADLAHGHEQPKEESYGVPLESSARPSSSSTTMAVAKRRTRSRVIQGDSDYESDTGQSGSERPRRLRNRRQINYEEENYEEGADEEDDELMLGADDNDDEEVFGPLAARDDRRPKKQAPAAPPKKKRRVNGR</sequence>
<feature type="compositionally biased region" description="Polar residues" evidence="2">
    <location>
        <begin position="154"/>
        <end position="177"/>
    </location>
</feature>
<name>A0A9P5Z9L8_9AGAR</name>
<accession>A0A9P5Z9L8</accession>
<feature type="compositionally biased region" description="Acidic residues" evidence="2">
    <location>
        <begin position="366"/>
        <end position="394"/>
    </location>
</feature>
<evidence type="ECO:0000256" key="1">
    <source>
        <dbReference type="SAM" id="Coils"/>
    </source>
</evidence>
<evidence type="ECO:0000313" key="4">
    <source>
        <dbReference type="Proteomes" id="UP000807469"/>
    </source>
</evidence>
<organism evidence="3 4">
    <name type="scientific">Pholiota conissans</name>
    <dbReference type="NCBI Taxonomy" id="109636"/>
    <lineage>
        <taxon>Eukaryota</taxon>
        <taxon>Fungi</taxon>
        <taxon>Dikarya</taxon>
        <taxon>Basidiomycota</taxon>
        <taxon>Agaricomycotina</taxon>
        <taxon>Agaricomycetes</taxon>
        <taxon>Agaricomycetidae</taxon>
        <taxon>Agaricales</taxon>
        <taxon>Agaricineae</taxon>
        <taxon>Strophariaceae</taxon>
        <taxon>Pholiota</taxon>
    </lineage>
</organism>
<reference evidence="3" key="1">
    <citation type="submission" date="2020-11" db="EMBL/GenBank/DDBJ databases">
        <authorList>
            <consortium name="DOE Joint Genome Institute"/>
            <person name="Ahrendt S."/>
            <person name="Riley R."/>
            <person name="Andreopoulos W."/>
            <person name="Labutti K."/>
            <person name="Pangilinan J."/>
            <person name="Ruiz-Duenas F.J."/>
            <person name="Barrasa J.M."/>
            <person name="Sanchez-Garcia M."/>
            <person name="Camarero S."/>
            <person name="Miyauchi S."/>
            <person name="Serrano A."/>
            <person name="Linde D."/>
            <person name="Babiker R."/>
            <person name="Drula E."/>
            <person name="Ayuso-Fernandez I."/>
            <person name="Pacheco R."/>
            <person name="Padilla G."/>
            <person name="Ferreira P."/>
            <person name="Barriuso J."/>
            <person name="Kellner H."/>
            <person name="Castanera R."/>
            <person name="Alfaro M."/>
            <person name="Ramirez L."/>
            <person name="Pisabarro A.G."/>
            <person name="Kuo A."/>
            <person name="Tritt A."/>
            <person name="Lipzen A."/>
            <person name="He G."/>
            <person name="Yan M."/>
            <person name="Ng V."/>
            <person name="Cullen D."/>
            <person name="Martin F."/>
            <person name="Rosso M.-N."/>
            <person name="Henrissat B."/>
            <person name="Hibbett D."/>
            <person name="Martinez A.T."/>
            <person name="Grigoriev I.V."/>
        </authorList>
    </citation>
    <scope>NUCLEOTIDE SEQUENCE</scope>
    <source>
        <strain evidence="3">CIRM-BRFM 674</strain>
    </source>
</reference>
<gene>
    <name evidence="3" type="ORF">BDN70DRAFT_918432</name>
</gene>
<feature type="coiled-coil region" evidence="1">
    <location>
        <begin position="36"/>
        <end position="119"/>
    </location>
</feature>
<feature type="compositionally biased region" description="Basic and acidic residues" evidence="2">
    <location>
        <begin position="295"/>
        <end position="307"/>
    </location>
</feature>
<dbReference type="EMBL" id="MU155154">
    <property type="protein sequence ID" value="KAF9483371.1"/>
    <property type="molecule type" value="Genomic_DNA"/>
</dbReference>
<dbReference type="Proteomes" id="UP000807469">
    <property type="component" value="Unassembled WGS sequence"/>
</dbReference>
<feature type="region of interest" description="Disordered" evidence="2">
    <location>
        <begin position="154"/>
        <end position="272"/>
    </location>
</feature>
<feature type="compositionally biased region" description="Basic residues" evidence="2">
    <location>
        <begin position="415"/>
        <end position="424"/>
    </location>
</feature>
<evidence type="ECO:0000313" key="3">
    <source>
        <dbReference type="EMBL" id="KAF9483371.1"/>
    </source>
</evidence>
<feature type="compositionally biased region" description="Basic residues" evidence="2">
    <location>
        <begin position="211"/>
        <end position="222"/>
    </location>
</feature>
<comment type="caution">
    <text evidence="3">The sequence shown here is derived from an EMBL/GenBank/DDBJ whole genome shotgun (WGS) entry which is preliminary data.</text>
</comment>
<protein>
    <submittedName>
        <fullName evidence="3">Uncharacterized protein</fullName>
    </submittedName>
</protein>